<keyword evidence="1" id="KW-0472">Membrane</keyword>
<dbReference type="PATRIC" id="fig|49338.4.peg.3455"/>
<evidence type="ECO:0000256" key="1">
    <source>
        <dbReference type="SAM" id="Phobius"/>
    </source>
</evidence>
<keyword evidence="1" id="KW-0812">Transmembrane</keyword>
<gene>
    <name evidence="2" type="ORF">DPCES_3206</name>
</gene>
<organism evidence="2">
    <name type="scientific">Desulfitobacterium hafniense</name>
    <name type="common">Desulfitobacterium frappieri</name>
    <dbReference type="NCBI Taxonomy" id="49338"/>
    <lineage>
        <taxon>Bacteria</taxon>
        <taxon>Bacillati</taxon>
        <taxon>Bacillota</taxon>
        <taxon>Clostridia</taxon>
        <taxon>Eubacteriales</taxon>
        <taxon>Desulfitobacteriaceae</taxon>
        <taxon>Desulfitobacterium</taxon>
    </lineage>
</organism>
<reference evidence="2" key="1">
    <citation type="submission" date="2014-07" db="EMBL/GenBank/DDBJ databases">
        <authorList>
            <person name="Hornung V.Bastian."/>
        </authorList>
    </citation>
    <scope>NUCLEOTIDE SEQUENCE</scope>
    <source>
        <strain evidence="2">PCE-S</strain>
    </source>
</reference>
<dbReference type="AlphaFoldDB" id="A0A098B2M2"/>
<feature type="transmembrane region" description="Helical" evidence="1">
    <location>
        <begin position="32"/>
        <end position="56"/>
    </location>
</feature>
<dbReference type="EMBL" id="LK996017">
    <property type="protein sequence ID" value="CDX03093.1"/>
    <property type="molecule type" value="Genomic_DNA"/>
</dbReference>
<dbReference type="RefSeq" id="WP_208925885.1">
    <property type="nucleotide sequence ID" value="NZ_JAYFNZ010000001.1"/>
</dbReference>
<name>A0A098B2M2_DESHA</name>
<proteinExistence type="predicted"/>
<keyword evidence="1" id="KW-1133">Transmembrane helix</keyword>
<protein>
    <submittedName>
        <fullName evidence="2">Uncharacterized protein</fullName>
    </submittedName>
</protein>
<accession>A0A098B2M2</accession>
<evidence type="ECO:0000313" key="2">
    <source>
        <dbReference type="EMBL" id="CDX03093.1"/>
    </source>
</evidence>
<sequence>MMDKLRLWAWYFALVVSAVLALISFYSGENFILVVLSAIIGFTLIYGICMASIIIFEKTGIEMELIEPGNLLDIAVGQEDNLSFGGERPEGGQIPATRAGQLNQEFAEGEPSVEKQAEMVRRMGWGD</sequence>
<feature type="transmembrane region" description="Helical" evidence="1">
    <location>
        <begin position="7"/>
        <end position="26"/>
    </location>
</feature>